<dbReference type="AlphaFoldDB" id="A0A9P5XXF1"/>
<protein>
    <submittedName>
        <fullName evidence="1">Uncharacterized protein</fullName>
    </submittedName>
</protein>
<proteinExistence type="predicted"/>
<name>A0A9P5XXF1_9AGAR</name>
<evidence type="ECO:0000313" key="1">
    <source>
        <dbReference type="EMBL" id="KAF9458533.1"/>
    </source>
</evidence>
<dbReference type="EMBL" id="MU150338">
    <property type="protein sequence ID" value="KAF9458533.1"/>
    <property type="molecule type" value="Genomic_DNA"/>
</dbReference>
<accession>A0A9P5XXF1</accession>
<comment type="caution">
    <text evidence="1">The sequence shown here is derived from an EMBL/GenBank/DDBJ whole genome shotgun (WGS) entry which is preliminary data.</text>
</comment>
<feature type="non-terminal residue" evidence="1">
    <location>
        <position position="1"/>
    </location>
</feature>
<feature type="non-terminal residue" evidence="1">
    <location>
        <position position="61"/>
    </location>
</feature>
<evidence type="ECO:0000313" key="2">
    <source>
        <dbReference type="Proteomes" id="UP000807353"/>
    </source>
</evidence>
<reference evidence="1" key="1">
    <citation type="submission" date="2020-11" db="EMBL/GenBank/DDBJ databases">
        <authorList>
            <consortium name="DOE Joint Genome Institute"/>
            <person name="Ahrendt S."/>
            <person name="Riley R."/>
            <person name="Andreopoulos W."/>
            <person name="Labutti K."/>
            <person name="Pangilinan J."/>
            <person name="Ruiz-Duenas F.J."/>
            <person name="Barrasa J.M."/>
            <person name="Sanchez-Garcia M."/>
            <person name="Camarero S."/>
            <person name="Miyauchi S."/>
            <person name="Serrano A."/>
            <person name="Linde D."/>
            <person name="Babiker R."/>
            <person name="Drula E."/>
            <person name="Ayuso-Fernandez I."/>
            <person name="Pacheco R."/>
            <person name="Padilla G."/>
            <person name="Ferreira P."/>
            <person name="Barriuso J."/>
            <person name="Kellner H."/>
            <person name="Castanera R."/>
            <person name="Alfaro M."/>
            <person name="Ramirez L."/>
            <person name="Pisabarro A.G."/>
            <person name="Kuo A."/>
            <person name="Tritt A."/>
            <person name="Lipzen A."/>
            <person name="He G."/>
            <person name="Yan M."/>
            <person name="Ng V."/>
            <person name="Cullen D."/>
            <person name="Martin F."/>
            <person name="Rosso M.-N."/>
            <person name="Henrissat B."/>
            <person name="Hibbett D."/>
            <person name="Martinez A.T."/>
            <person name="Grigoriev I.V."/>
        </authorList>
    </citation>
    <scope>NUCLEOTIDE SEQUENCE</scope>
    <source>
        <strain evidence="1">CBS 247.69</strain>
    </source>
</reference>
<keyword evidence="2" id="KW-1185">Reference proteome</keyword>
<organism evidence="1 2">
    <name type="scientific">Collybia nuda</name>
    <dbReference type="NCBI Taxonomy" id="64659"/>
    <lineage>
        <taxon>Eukaryota</taxon>
        <taxon>Fungi</taxon>
        <taxon>Dikarya</taxon>
        <taxon>Basidiomycota</taxon>
        <taxon>Agaricomycotina</taxon>
        <taxon>Agaricomycetes</taxon>
        <taxon>Agaricomycetidae</taxon>
        <taxon>Agaricales</taxon>
        <taxon>Tricholomatineae</taxon>
        <taxon>Clitocybaceae</taxon>
        <taxon>Collybia</taxon>
    </lineage>
</organism>
<gene>
    <name evidence="1" type="ORF">BDZ94DRAFT_1140508</name>
</gene>
<dbReference type="Proteomes" id="UP000807353">
    <property type="component" value="Unassembled WGS sequence"/>
</dbReference>
<sequence length="61" mass="6674">NTIDTLNTSTYPGINLANNYDSYFLDCTILSCKNDDVTDIIASVLSKFPGIEKILRSADSV</sequence>
<dbReference type="OrthoDB" id="2641892at2759"/>